<evidence type="ECO:0000313" key="2">
    <source>
        <dbReference type="EMBL" id="MBC8538455.1"/>
    </source>
</evidence>
<keyword evidence="1" id="KW-0812">Transmembrane</keyword>
<keyword evidence="3" id="KW-1185">Reference proteome</keyword>
<evidence type="ECO:0000313" key="3">
    <source>
        <dbReference type="Proteomes" id="UP000617951"/>
    </source>
</evidence>
<accession>A0A926DJW9</accession>
<name>A0A926DJW9_9FIRM</name>
<comment type="caution">
    <text evidence="2">The sequence shown here is derived from an EMBL/GenBank/DDBJ whole genome shotgun (WGS) entry which is preliminary data.</text>
</comment>
<dbReference type="RefSeq" id="WP_249280217.1">
    <property type="nucleotide sequence ID" value="NZ_JACRSS010000002.1"/>
</dbReference>
<keyword evidence="1" id="KW-1133">Transmembrane helix</keyword>
<dbReference type="EMBL" id="JACRSS010000002">
    <property type="protein sequence ID" value="MBC8538455.1"/>
    <property type="molecule type" value="Genomic_DNA"/>
</dbReference>
<reference evidence="2" key="1">
    <citation type="submission" date="2020-08" db="EMBL/GenBank/DDBJ databases">
        <title>Genome public.</title>
        <authorList>
            <person name="Liu C."/>
            <person name="Sun Q."/>
        </authorList>
    </citation>
    <scope>NUCLEOTIDE SEQUENCE</scope>
    <source>
        <strain evidence="2">NSJ-63</strain>
    </source>
</reference>
<dbReference type="Proteomes" id="UP000617951">
    <property type="component" value="Unassembled WGS sequence"/>
</dbReference>
<gene>
    <name evidence="2" type="ORF">H8693_05870</name>
</gene>
<proteinExistence type="predicted"/>
<protein>
    <submittedName>
        <fullName evidence="2">Uncharacterized protein</fullName>
    </submittedName>
</protein>
<dbReference type="AlphaFoldDB" id="A0A926DJW9"/>
<organism evidence="2 3">
    <name type="scientific">Guopingia tenuis</name>
    <dbReference type="NCBI Taxonomy" id="2763656"/>
    <lineage>
        <taxon>Bacteria</taxon>
        <taxon>Bacillati</taxon>
        <taxon>Bacillota</taxon>
        <taxon>Clostridia</taxon>
        <taxon>Christensenellales</taxon>
        <taxon>Christensenellaceae</taxon>
        <taxon>Guopingia</taxon>
    </lineage>
</organism>
<evidence type="ECO:0000256" key="1">
    <source>
        <dbReference type="SAM" id="Phobius"/>
    </source>
</evidence>
<keyword evidence="1" id="KW-0472">Membrane</keyword>
<feature type="transmembrane region" description="Helical" evidence="1">
    <location>
        <begin position="197"/>
        <end position="216"/>
    </location>
</feature>
<sequence length="223" mass="25465">MKRKKFFLIILFLMFIMGLAGTIILGETFGGYHGKVEGTNFVLEEWVGAGSKRYDADDEGNLYFLVQGGMFEKQSYAVVIYGPTGQYKYTLYPEVSVGTAIRIRSGDNHILVYDSKAEELIEFDDKGFLVTKKAITENDIKNYDLTNFGSDYTETIRNRGEFVYKNDFGTIRRSINGKEIVVFTVPTWQVLYKIFDIIKYISLAGLFVFGFVIPVIRKTNGYK</sequence>